<gene>
    <name evidence="1" type="ORF">FD754_019246</name>
</gene>
<dbReference type="GO" id="GO:0003735">
    <property type="term" value="F:structural constituent of ribosome"/>
    <property type="evidence" value="ECO:0007669"/>
    <property type="project" value="InterPro"/>
</dbReference>
<dbReference type="Gene3D" id="3.30.60.300">
    <property type="match status" value="1"/>
</dbReference>
<reference evidence="1 2" key="1">
    <citation type="submission" date="2019-06" db="EMBL/GenBank/DDBJ databases">
        <title>Discovery of a novel chromosome fission-fusion reversal in muntjac.</title>
        <authorList>
            <person name="Mudd A.B."/>
            <person name="Bredeson J.V."/>
            <person name="Baum R."/>
            <person name="Hockemeyer D."/>
            <person name="Rokhsar D.S."/>
        </authorList>
    </citation>
    <scope>NUCLEOTIDE SEQUENCE [LARGE SCALE GENOMIC DNA]</scope>
    <source>
        <strain evidence="1">UTSW_UCB_Mm</strain>
        <tissue evidence="1">Fibroblast cell line</tissue>
    </source>
</reference>
<dbReference type="EMBL" id="VCEA01000003">
    <property type="protein sequence ID" value="KAB0342320.1"/>
    <property type="molecule type" value="Genomic_DNA"/>
</dbReference>
<dbReference type="InterPro" id="IPR001197">
    <property type="entry name" value="Ribosomal_uL16_euk_arch"/>
</dbReference>
<organism evidence="1 2">
    <name type="scientific">Muntiacus muntjak</name>
    <name type="common">Barking deer</name>
    <name type="synonym">Indian muntjac</name>
    <dbReference type="NCBI Taxonomy" id="9888"/>
    <lineage>
        <taxon>Eukaryota</taxon>
        <taxon>Metazoa</taxon>
        <taxon>Chordata</taxon>
        <taxon>Craniata</taxon>
        <taxon>Vertebrata</taxon>
        <taxon>Euteleostomi</taxon>
        <taxon>Mammalia</taxon>
        <taxon>Eutheria</taxon>
        <taxon>Laurasiatheria</taxon>
        <taxon>Artiodactyla</taxon>
        <taxon>Ruminantia</taxon>
        <taxon>Pecora</taxon>
        <taxon>Cervidae</taxon>
        <taxon>Muntiacinae</taxon>
        <taxon>Muntiacus</taxon>
    </lineage>
</organism>
<name>A0A5N3V124_MUNMU</name>
<sequence>PYPRQKEICFSNRIHVFIFRHKKANVDEFPLSQLSSAALESARICANKYLVKRCGKDGFHIRVRLHPFHLIRISRMVHIGQVVMSICTKLQNEEHVIEALCRAKFKIPGCQKIHISRKKRPIRDGCRVKHIPNCGPLDSWRAPHS</sequence>
<dbReference type="Proteomes" id="UP000326458">
    <property type="component" value="Unassembled WGS sequence"/>
</dbReference>
<dbReference type="GO" id="GO:0005840">
    <property type="term" value="C:ribosome"/>
    <property type="evidence" value="ECO:0007669"/>
    <property type="project" value="InterPro"/>
</dbReference>
<feature type="non-terminal residue" evidence="1">
    <location>
        <position position="1"/>
    </location>
</feature>
<evidence type="ECO:0000313" key="1">
    <source>
        <dbReference type="EMBL" id="KAB0342320.1"/>
    </source>
</evidence>
<dbReference type="PANTHER" id="PTHR11726">
    <property type="entry name" value="60S RIBOSOMAL PROTEIN L10"/>
    <property type="match status" value="1"/>
</dbReference>
<evidence type="ECO:0000313" key="2">
    <source>
        <dbReference type="Proteomes" id="UP000326458"/>
    </source>
</evidence>
<evidence type="ECO:0008006" key="3">
    <source>
        <dbReference type="Google" id="ProtNLM"/>
    </source>
</evidence>
<dbReference type="InterPro" id="IPR036920">
    <property type="entry name" value="Ribosomal_uL16_sf"/>
</dbReference>
<comment type="caution">
    <text evidence="1">The sequence shown here is derived from an EMBL/GenBank/DDBJ whole genome shotgun (WGS) entry which is preliminary data.</text>
</comment>
<dbReference type="Gene3D" id="3.90.1170.10">
    <property type="entry name" value="Ribosomal protein L10e/L16"/>
    <property type="match status" value="2"/>
</dbReference>
<proteinExistence type="predicted"/>
<dbReference type="AlphaFoldDB" id="A0A5N3V124"/>
<dbReference type="GO" id="GO:0006412">
    <property type="term" value="P:translation"/>
    <property type="evidence" value="ECO:0007669"/>
    <property type="project" value="InterPro"/>
</dbReference>
<accession>A0A5N3V124</accession>
<protein>
    <recommendedName>
        <fullName evidence="3">Ribosomal protein L10e/L16 domain-containing protein</fullName>
    </recommendedName>
</protein>
<keyword evidence="2" id="KW-1185">Reference proteome</keyword>
<dbReference type="SUPFAM" id="SSF54686">
    <property type="entry name" value="Ribosomal protein L16p/L10e"/>
    <property type="match status" value="1"/>
</dbReference>